<feature type="transmembrane region" description="Helical" evidence="1">
    <location>
        <begin position="94"/>
        <end position="115"/>
    </location>
</feature>
<name>A0A4Q9GT62_9MICO</name>
<dbReference type="AlphaFoldDB" id="A0A4Q9GT62"/>
<gene>
    <name evidence="2" type="ORF">EYE40_05060</name>
</gene>
<evidence type="ECO:0000313" key="3">
    <source>
        <dbReference type="Proteomes" id="UP000294194"/>
    </source>
</evidence>
<feature type="transmembrane region" description="Helical" evidence="1">
    <location>
        <begin position="12"/>
        <end position="38"/>
    </location>
</feature>
<keyword evidence="1" id="KW-0812">Transmembrane</keyword>
<keyword evidence="1" id="KW-0472">Membrane</keyword>
<feature type="transmembrane region" description="Helical" evidence="1">
    <location>
        <begin position="121"/>
        <end position="141"/>
    </location>
</feature>
<organism evidence="2 3">
    <name type="scientific">Glaciihabitans arcticus</name>
    <dbReference type="NCBI Taxonomy" id="2668039"/>
    <lineage>
        <taxon>Bacteria</taxon>
        <taxon>Bacillati</taxon>
        <taxon>Actinomycetota</taxon>
        <taxon>Actinomycetes</taxon>
        <taxon>Micrococcales</taxon>
        <taxon>Microbacteriaceae</taxon>
        <taxon>Glaciihabitans</taxon>
    </lineage>
</organism>
<protein>
    <submittedName>
        <fullName evidence="2">Uncharacterized protein</fullName>
    </submittedName>
</protein>
<reference evidence="3" key="1">
    <citation type="submission" date="2019-02" db="EMBL/GenBank/DDBJ databases">
        <title>Glaciihabitans arcticus sp. nov., a psychrotolerant bacterium isolated from polar soil.</title>
        <authorList>
            <person name="Dahal R.H."/>
        </authorList>
    </citation>
    <scope>NUCLEOTIDE SEQUENCE [LARGE SCALE GENOMIC DNA]</scope>
    <source>
        <strain evidence="3">RP-3-7</strain>
    </source>
</reference>
<keyword evidence="3" id="KW-1185">Reference proteome</keyword>
<dbReference type="Proteomes" id="UP000294194">
    <property type="component" value="Unassembled WGS sequence"/>
</dbReference>
<feature type="transmembrane region" description="Helical" evidence="1">
    <location>
        <begin position="50"/>
        <end position="82"/>
    </location>
</feature>
<accession>A0A4Q9GT62</accession>
<proteinExistence type="predicted"/>
<evidence type="ECO:0000256" key="1">
    <source>
        <dbReference type="SAM" id="Phobius"/>
    </source>
</evidence>
<dbReference type="EMBL" id="SISG01000001">
    <property type="protein sequence ID" value="TBN56818.1"/>
    <property type="molecule type" value="Genomic_DNA"/>
</dbReference>
<dbReference type="RefSeq" id="WP_130980928.1">
    <property type="nucleotide sequence ID" value="NZ_SISG01000001.1"/>
</dbReference>
<keyword evidence="1" id="KW-1133">Transmembrane helix</keyword>
<comment type="caution">
    <text evidence="2">The sequence shown here is derived from an EMBL/GenBank/DDBJ whole genome shotgun (WGS) entry which is preliminary data.</text>
</comment>
<evidence type="ECO:0000313" key="2">
    <source>
        <dbReference type="EMBL" id="TBN56818.1"/>
    </source>
</evidence>
<sequence>MSGPLLPITRRNVIRGGAWTVLFFSTSVTIGFAIFSAIDSATRPHGGWGIGVVVLILVIGFPLAIITGAVVALVFGVPLALLSGYLLRRVSSPAFHALGAGIIGAVLATAVGLLVGQLLPGLLAVLIVAGGLSGAGGWLMARRGQVHDENEQRLRATLGESF</sequence>